<dbReference type="RefSeq" id="WP_124999714.1">
    <property type="nucleotide sequence ID" value="NZ_BHYK01000007.1"/>
</dbReference>
<comment type="caution">
    <text evidence="1">The sequence shown here is derived from an EMBL/GenBank/DDBJ whole genome shotgun (WGS) entry which is preliminary data.</text>
</comment>
<organism evidence="1 2">
    <name type="scientific">Clostridium tagluense</name>
    <dbReference type="NCBI Taxonomy" id="360422"/>
    <lineage>
        <taxon>Bacteria</taxon>
        <taxon>Bacillati</taxon>
        <taxon>Bacillota</taxon>
        <taxon>Clostridia</taxon>
        <taxon>Eubacteriales</taxon>
        <taxon>Clostridiaceae</taxon>
        <taxon>Clostridium</taxon>
    </lineage>
</organism>
<dbReference type="Proteomes" id="UP000287872">
    <property type="component" value="Unassembled WGS sequence"/>
</dbReference>
<accession>A0A401UJY6</accession>
<gene>
    <name evidence="1" type="ORF">Ctaglu_14960</name>
</gene>
<proteinExistence type="predicted"/>
<dbReference type="EMBL" id="BHYK01000007">
    <property type="protein sequence ID" value="GCD09873.1"/>
    <property type="molecule type" value="Genomic_DNA"/>
</dbReference>
<evidence type="ECO:0000313" key="2">
    <source>
        <dbReference type="Proteomes" id="UP000287872"/>
    </source>
</evidence>
<evidence type="ECO:0000313" key="1">
    <source>
        <dbReference type="EMBL" id="GCD09873.1"/>
    </source>
</evidence>
<dbReference type="OrthoDB" id="9899250at2"/>
<protein>
    <submittedName>
        <fullName evidence="1">Uncharacterized protein</fullName>
    </submittedName>
</protein>
<name>A0A401UJY6_9CLOT</name>
<keyword evidence="2" id="KW-1185">Reference proteome</keyword>
<dbReference type="AlphaFoldDB" id="A0A401UJY6"/>
<reference evidence="1 2" key="1">
    <citation type="submission" date="2018-11" db="EMBL/GenBank/DDBJ databases">
        <title>Genome sequencing and assembly of Clostridium tagluense strain A121.</title>
        <authorList>
            <person name="Murakami T."/>
            <person name="Segawa T."/>
            <person name="Shcherbakova V.A."/>
            <person name="Mori H."/>
            <person name="Yoshimura Y."/>
        </authorList>
    </citation>
    <scope>NUCLEOTIDE SEQUENCE [LARGE SCALE GENOMIC DNA]</scope>
    <source>
        <strain evidence="1 2">A121</strain>
    </source>
</reference>
<sequence>MNKFQGMVEDAMRSIEESNSFKCETRSDLKKVAKALVETKGDIPDFKKYDLASKHWKSAKKFI</sequence>